<evidence type="ECO:0000313" key="8">
    <source>
        <dbReference type="Proteomes" id="UP000009080"/>
    </source>
</evidence>
<evidence type="ECO:0000256" key="3">
    <source>
        <dbReference type="ARBA" id="ARBA00012824"/>
    </source>
</evidence>
<dbReference type="NCBIfam" id="TIGR00543">
    <property type="entry name" value="isochor_syn"/>
    <property type="match status" value="1"/>
</dbReference>
<protein>
    <recommendedName>
        <fullName evidence="3">isochorismate synthase</fullName>
        <ecNumber evidence="3">5.4.4.2</ecNumber>
    </recommendedName>
    <alternativeName>
        <fullName evidence="5">Isochorismate mutase</fullName>
    </alternativeName>
</protein>
<evidence type="ECO:0000313" key="7">
    <source>
        <dbReference type="EMBL" id="ACR13729.1"/>
    </source>
</evidence>
<evidence type="ECO:0000256" key="2">
    <source>
        <dbReference type="ARBA" id="ARBA00005297"/>
    </source>
</evidence>
<evidence type="ECO:0000256" key="4">
    <source>
        <dbReference type="ARBA" id="ARBA00023235"/>
    </source>
</evidence>
<dbReference type="PANTHER" id="PTHR42839">
    <property type="entry name" value="ISOCHORISMATE SYNTHASE ENTC"/>
    <property type="match status" value="1"/>
</dbReference>
<dbReference type="KEGG" id="ttu:TERTU_4059"/>
<organism evidence="7 8">
    <name type="scientific">Teredinibacter turnerae (strain ATCC 39867 / T7901)</name>
    <dbReference type="NCBI Taxonomy" id="377629"/>
    <lineage>
        <taxon>Bacteria</taxon>
        <taxon>Pseudomonadati</taxon>
        <taxon>Pseudomonadota</taxon>
        <taxon>Gammaproteobacteria</taxon>
        <taxon>Cellvibrionales</taxon>
        <taxon>Cellvibrionaceae</taxon>
        <taxon>Teredinibacter</taxon>
    </lineage>
</organism>
<dbReference type="HOGENOM" id="CLU_006493_8_6_6"/>
<dbReference type="EMBL" id="CP001614">
    <property type="protein sequence ID" value="ACR13729.1"/>
    <property type="molecule type" value="Genomic_DNA"/>
</dbReference>
<dbReference type="GO" id="GO:0008909">
    <property type="term" value="F:isochorismate synthase activity"/>
    <property type="evidence" value="ECO:0007669"/>
    <property type="project" value="UniProtKB-EC"/>
</dbReference>
<comment type="similarity">
    <text evidence="2">Belongs to the isochorismate synthase family.</text>
</comment>
<evidence type="ECO:0000256" key="5">
    <source>
        <dbReference type="ARBA" id="ARBA00041564"/>
    </source>
</evidence>
<dbReference type="EC" id="5.4.4.2" evidence="3"/>
<dbReference type="InterPro" id="IPR015890">
    <property type="entry name" value="Chorismate_C"/>
</dbReference>
<dbReference type="Gene3D" id="3.60.120.10">
    <property type="entry name" value="Anthranilate synthase"/>
    <property type="match status" value="1"/>
</dbReference>
<sequence length="394" mass="43323">MSVTFAESRLSAHAIPTASNFTFCSSHRKLHTTGIAENLHLPIFEHNTTQRFTKSLRSAFQRAHANGISNPIVVGAIPFDLTQPCSLFIPVESHFGTTPIVNQFSKRDPIEIVNRRSFPEEARYKQSVKQAIANFQLSDIRKAVLSRVLELDLNTQLPANTLFHSLQHQNPTGYHFSVPLEDGGQLVGVSPELLIRKEAEWITSNPLAGSTRRLRNADDDTAAALALQSSHKDLYEHRLVIEEINRVLQPFCSELDIPAAPSLLNTETMWHLSTLIRGRLSNANISALDIASALHPTPAVCGYPTPLAHKLINLVESFDRGLFAGMVGWQDSDGNGEWAVTIRCGIVRGNQVSLFAGAGIVEDSCPESEWAETQAKLQTMLKALPIQANAEAAQ</sequence>
<keyword evidence="4 7" id="KW-0413">Isomerase</keyword>
<feature type="domain" description="Chorismate-utilising enzyme C-terminal" evidence="6">
    <location>
        <begin position="121"/>
        <end position="376"/>
    </location>
</feature>
<proteinExistence type="inferred from homology"/>
<dbReference type="InterPro" id="IPR004561">
    <property type="entry name" value="IsoChor_synthase"/>
</dbReference>
<evidence type="ECO:0000259" key="6">
    <source>
        <dbReference type="Pfam" id="PF00425"/>
    </source>
</evidence>
<accession>C5BUB6</accession>
<keyword evidence="8" id="KW-1185">Reference proteome</keyword>
<dbReference type="Proteomes" id="UP000009080">
    <property type="component" value="Chromosome"/>
</dbReference>
<dbReference type="InterPro" id="IPR005801">
    <property type="entry name" value="ADC_synthase"/>
</dbReference>
<dbReference type="RefSeq" id="WP_015819844.1">
    <property type="nucleotide sequence ID" value="NC_012997.1"/>
</dbReference>
<gene>
    <name evidence="7" type="primary">dhbC</name>
    <name evidence="7" type="ordered locus">TERTU_4059</name>
</gene>
<comment type="catalytic activity">
    <reaction evidence="1">
        <text>chorismate = isochorismate</text>
        <dbReference type="Rhea" id="RHEA:18985"/>
        <dbReference type="ChEBI" id="CHEBI:29748"/>
        <dbReference type="ChEBI" id="CHEBI:29780"/>
        <dbReference type="EC" id="5.4.4.2"/>
    </reaction>
</comment>
<evidence type="ECO:0000256" key="1">
    <source>
        <dbReference type="ARBA" id="ARBA00000799"/>
    </source>
</evidence>
<dbReference type="OrthoDB" id="9806579at2"/>
<dbReference type="GO" id="GO:0009697">
    <property type="term" value="P:salicylic acid biosynthetic process"/>
    <property type="evidence" value="ECO:0007669"/>
    <property type="project" value="TreeGrafter"/>
</dbReference>
<name>C5BUB6_TERTT</name>
<dbReference type="AlphaFoldDB" id="C5BUB6"/>
<dbReference type="SUPFAM" id="SSF56322">
    <property type="entry name" value="ADC synthase"/>
    <property type="match status" value="1"/>
</dbReference>
<dbReference type="PANTHER" id="PTHR42839:SF2">
    <property type="entry name" value="ISOCHORISMATE SYNTHASE ENTC"/>
    <property type="match status" value="1"/>
</dbReference>
<dbReference type="eggNOG" id="COG1169">
    <property type="taxonomic scope" value="Bacteria"/>
</dbReference>
<dbReference type="STRING" id="377629.TERTU_4059"/>
<reference evidence="7 8" key="1">
    <citation type="journal article" date="2009" name="PLoS ONE">
        <title>The complete genome of Teredinibacter turnerae T7901: an intracellular endosymbiont of marine wood-boring bivalves (shipworms).</title>
        <authorList>
            <person name="Yang J.C."/>
            <person name="Madupu R."/>
            <person name="Durkin A.S."/>
            <person name="Ekborg N.A."/>
            <person name="Pedamallu C.S."/>
            <person name="Hostetler J.B."/>
            <person name="Radune D."/>
            <person name="Toms B.S."/>
            <person name="Henrissat B."/>
            <person name="Coutinho P.M."/>
            <person name="Schwarz S."/>
            <person name="Field L."/>
            <person name="Trindade-Silva A.E."/>
            <person name="Soares C.A.G."/>
            <person name="Elshahawi S."/>
            <person name="Hanora A."/>
            <person name="Schmidt E.W."/>
            <person name="Haygood M.G."/>
            <person name="Posfai J."/>
            <person name="Benner J."/>
            <person name="Madinger C."/>
            <person name="Nove J."/>
            <person name="Anton B."/>
            <person name="Chaudhary K."/>
            <person name="Foster J."/>
            <person name="Holman A."/>
            <person name="Kumar S."/>
            <person name="Lessard P.A."/>
            <person name="Luyten Y.A."/>
            <person name="Slatko B."/>
            <person name="Wood N."/>
            <person name="Wu B."/>
            <person name="Teplitski M."/>
            <person name="Mougous J.D."/>
            <person name="Ward N."/>
            <person name="Eisen J.A."/>
            <person name="Badger J.H."/>
            <person name="Distel D.L."/>
        </authorList>
    </citation>
    <scope>NUCLEOTIDE SEQUENCE [LARGE SCALE GENOMIC DNA]</scope>
    <source>
        <strain evidence="8">ATCC 39867 / T7901</strain>
    </source>
</reference>
<dbReference type="Pfam" id="PF00425">
    <property type="entry name" value="Chorismate_bind"/>
    <property type="match status" value="1"/>
</dbReference>